<dbReference type="RefSeq" id="WP_387253694.1">
    <property type="nucleotide sequence ID" value="NZ_JBIALX010000012.1"/>
</dbReference>
<evidence type="ECO:0000259" key="3">
    <source>
        <dbReference type="Pfam" id="PF13111"/>
    </source>
</evidence>
<evidence type="ECO:0000259" key="2">
    <source>
        <dbReference type="Pfam" id="PF13032"/>
    </source>
</evidence>
<feature type="domain" description="Prokaryotic pPIWI-RE MID" evidence="4">
    <location>
        <begin position="482"/>
        <end position="610"/>
    </location>
</feature>
<dbReference type="Pfam" id="PF18157">
    <property type="entry name" value="MID_pPIWI_RE"/>
    <property type="match status" value="1"/>
</dbReference>
<keyword evidence="6" id="KW-1185">Reference proteome</keyword>
<sequence length="930" mass="103604">MARYEFLKTAAFVPRTDIDVLPQLFHTLTFPDAWEEPILDLYRSSKPESRREKLRRVPIRSLNAVLRTVAPDMITVGQDAEFQDRPWLYSREPVQPLPFRRILQAWLRAMNTTDEGFAQFKRTMNTMEIDKLDWKQREVNLLEHAMSEGGTCIPDPHLYTLLPAIVAERIQSLAPFEYAGKTVRFKQVTTSGYGGAELMSWPPHTHPSSGKKSGDALSAWRYSGLIRISLRTVPFSAVPRIHVSFGIRRWITKPQPFTRGRGISAFLLASDPLMDDAPQPGRFAIATVERIPKTDSMRWRHGGPEGLLTSLSAIENLPDPTVFVKEPGSWIDGREGVNAALVHQAIMGTHGIGTGLMPAEQQRLLAWVSGALAPEFVPAEPLTRSKISRQQSRQLTKNVSVPTDEAAVEKAHEARLRNLEINRTNAQVRRESVADATGGMLSVLVLHQNDGRVRSAIKAAIETSLGLEEFLTEETPSKWTWDAPRLTVDVQFEPLGDLGGPLELDGKAPSKGKKHQQATDERRHATASRIHEIARKSTIAPKLGLVILRGKEDFPSRTTDPKFSIRMGFAEHGIVTQFLRPITDDDDLKDLDHRVRGAWDDSLRQLGARFIPGSNSAVDIPDNLNQVALWLVKRQVDDTNSLPQFTPIAVLVRPGQASIMACSPLQRGWVPYPELLTSLAGQIRSAEFKSAEAQRQLTARFIQQVLTGLRGKPTLLLTHAQNTRGRWPWLQNPGLVDGRVSLGDGPLQRLSLQGPHLRIVRAATHDRDETPPCWGLSDAGAVGISKGLWVPADQDANTRVFYSTSEKSSTQTSVRIEDTKLTPHLGTSGVTDPRPNKNAWNPNLLELTMIGFADREEAERWAFYLHQQRSAEDYRDELKLPLALHIAQLANAYALPYDDEEGDADDDDVPPGRSDDELDGEQLAFDLGGN</sequence>
<feature type="region of interest" description="Disordered" evidence="1">
    <location>
        <begin position="896"/>
        <end position="930"/>
    </location>
</feature>
<feature type="domain" description="pPIWI-RE RNaseH" evidence="2">
    <location>
        <begin position="627"/>
        <end position="896"/>
    </location>
</feature>
<dbReference type="InterPro" id="IPR024996">
    <property type="entry name" value="RNaseH_pPIWI_RE"/>
</dbReference>
<protein>
    <submittedName>
        <fullName evidence="5">PPIWI_RE module domain-containing protein</fullName>
    </submittedName>
</protein>
<dbReference type="Proteomes" id="UP001601521">
    <property type="component" value="Unassembled WGS sequence"/>
</dbReference>
<gene>
    <name evidence="5" type="ORF">ACFYTH_25755</name>
</gene>
<dbReference type="InterPro" id="IPR040496">
    <property type="entry name" value="MID_pPIWI_RE"/>
</dbReference>
<proteinExistence type="predicted"/>
<evidence type="ECO:0000313" key="5">
    <source>
        <dbReference type="EMBL" id="MFF0456780.1"/>
    </source>
</evidence>
<evidence type="ECO:0000259" key="4">
    <source>
        <dbReference type="Pfam" id="PF18157"/>
    </source>
</evidence>
<feature type="domain" description="pPIWI-RE module N-terminal" evidence="3">
    <location>
        <begin position="21"/>
        <end position="416"/>
    </location>
</feature>
<name>A0ABW6NNQ2_9NOCA</name>
<organism evidence="5 6">
    <name type="scientific">Nocardia africana</name>
    <dbReference type="NCBI Taxonomy" id="134964"/>
    <lineage>
        <taxon>Bacteria</taxon>
        <taxon>Bacillati</taxon>
        <taxon>Actinomycetota</taxon>
        <taxon>Actinomycetes</taxon>
        <taxon>Mycobacteriales</taxon>
        <taxon>Nocardiaceae</taxon>
        <taxon>Nocardia</taxon>
    </lineage>
</organism>
<evidence type="ECO:0000256" key="1">
    <source>
        <dbReference type="SAM" id="MobiDB-lite"/>
    </source>
</evidence>
<comment type="caution">
    <text evidence="5">The sequence shown here is derived from an EMBL/GenBank/DDBJ whole genome shotgun (WGS) entry which is preliminary data.</text>
</comment>
<dbReference type="EMBL" id="JBIALX010000012">
    <property type="protein sequence ID" value="MFF0456780.1"/>
    <property type="molecule type" value="Genomic_DNA"/>
</dbReference>
<accession>A0ABW6NNQ2</accession>
<reference evidence="5 6" key="1">
    <citation type="submission" date="2024-10" db="EMBL/GenBank/DDBJ databases">
        <title>The Natural Products Discovery Center: Release of the First 8490 Sequenced Strains for Exploring Actinobacteria Biosynthetic Diversity.</title>
        <authorList>
            <person name="Kalkreuter E."/>
            <person name="Kautsar S.A."/>
            <person name="Yang D."/>
            <person name="Bader C.D."/>
            <person name="Teijaro C.N."/>
            <person name="Fluegel L."/>
            <person name="Davis C.M."/>
            <person name="Simpson J.R."/>
            <person name="Lauterbach L."/>
            <person name="Steele A.D."/>
            <person name="Gui C."/>
            <person name="Meng S."/>
            <person name="Li G."/>
            <person name="Viehrig K."/>
            <person name="Ye F."/>
            <person name="Su P."/>
            <person name="Kiefer A.F."/>
            <person name="Nichols A."/>
            <person name="Cepeda A.J."/>
            <person name="Yan W."/>
            <person name="Fan B."/>
            <person name="Jiang Y."/>
            <person name="Adhikari A."/>
            <person name="Zheng C.-J."/>
            <person name="Schuster L."/>
            <person name="Cowan T.M."/>
            <person name="Smanski M.J."/>
            <person name="Chevrette M.G."/>
            <person name="De Carvalho L.P.S."/>
            <person name="Shen B."/>
        </authorList>
    </citation>
    <scope>NUCLEOTIDE SEQUENCE [LARGE SCALE GENOMIC DNA]</scope>
    <source>
        <strain evidence="5 6">NPDC004550</strain>
    </source>
</reference>
<dbReference type="InterPro" id="IPR025085">
    <property type="entry name" value="pPIWI_RE_X"/>
</dbReference>
<evidence type="ECO:0000313" key="6">
    <source>
        <dbReference type="Proteomes" id="UP001601521"/>
    </source>
</evidence>
<dbReference type="Pfam" id="PF13111">
    <property type="entry name" value="pPIWI_RE_X"/>
    <property type="match status" value="1"/>
</dbReference>
<feature type="compositionally biased region" description="Acidic residues" evidence="1">
    <location>
        <begin position="897"/>
        <end position="909"/>
    </location>
</feature>
<dbReference type="Pfam" id="PF13032">
    <property type="entry name" value="RNaseH_pPIWI_RE"/>
    <property type="match status" value="1"/>
</dbReference>
<feature type="region of interest" description="Disordered" evidence="1">
    <location>
        <begin position="500"/>
        <end position="525"/>
    </location>
</feature>